<dbReference type="PRINTS" id="PR00468">
    <property type="entry name" value="PLTLPOXGNASE"/>
</dbReference>
<dbReference type="PRINTS" id="PR00087">
    <property type="entry name" value="LIPOXYGENASE"/>
</dbReference>
<evidence type="ECO:0000256" key="8">
    <source>
        <dbReference type="ARBA" id="ARBA00022767"/>
    </source>
</evidence>
<dbReference type="Gene3D" id="4.10.372.10">
    <property type="entry name" value="Lipoxygenase-1, Domain 3"/>
    <property type="match status" value="1"/>
</dbReference>
<comment type="cofactor">
    <cofactor evidence="1 16">
        <name>Fe cation</name>
        <dbReference type="ChEBI" id="CHEBI:24875"/>
    </cofactor>
</comment>
<dbReference type="GO" id="GO:0031408">
    <property type="term" value="P:oxylipin biosynthetic process"/>
    <property type="evidence" value="ECO:0007669"/>
    <property type="project" value="UniProtKB-UniRule"/>
</dbReference>
<dbReference type="Gene3D" id="1.20.245.10">
    <property type="entry name" value="Lipoxygenase-1, Domain 5"/>
    <property type="match status" value="1"/>
</dbReference>
<dbReference type="PANTHER" id="PTHR11771">
    <property type="entry name" value="LIPOXYGENASE"/>
    <property type="match status" value="1"/>
</dbReference>
<comment type="function">
    <text evidence="17">Plant lipoxygenase may be involved in a number of diverse aspects of plant physiology including growth and development, pest resistance, and senescence or responses to wounding.</text>
</comment>
<gene>
    <name evidence="21" type="ORF">FSB_LOCUS33550</name>
</gene>
<dbReference type="GO" id="GO:0006633">
    <property type="term" value="P:fatty acid biosynthetic process"/>
    <property type="evidence" value="ECO:0007669"/>
    <property type="project" value="UniProtKB-KW"/>
</dbReference>
<evidence type="ECO:0000256" key="1">
    <source>
        <dbReference type="ARBA" id="ARBA00001962"/>
    </source>
</evidence>
<dbReference type="PROSITE" id="PS50095">
    <property type="entry name" value="PLAT"/>
    <property type="match status" value="2"/>
</dbReference>
<evidence type="ECO:0000256" key="9">
    <source>
        <dbReference type="ARBA" id="ARBA00022832"/>
    </source>
</evidence>
<dbReference type="SUPFAM" id="SSF49723">
    <property type="entry name" value="Lipase/lipooxygenase domain (PLAT/LH2 domain)"/>
    <property type="match status" value="2"/>
</dbReference>
<evidence type="ECO:0000256" key="4">
    <source>
        <dbReference type="ARBA" id="ARBA00011245"/>
    </source>
</evidence>
<keyword evidence="12 16" id="KW-0408">Iron</keyword>
<evidence type="ECO:0000256" key="6">
    <source>
        <dbReference type="ARBA" id="ARBA00022516"/>
    </source>
</evidence>
<dbReference type="InterPro" id="IPR027433">
    <property type="entry name" value="Lipoxygenase_dom_3"/>
</dbReference>
<keyword evidence="9" id="KW-0276">Fatty acid metabolism</keyword>
<reference evidence="21" key="1">
    <citation type="submission" date="2018-02" db="EMBL/GenBank/DDBJ databases">
        <authorList>
            <person name="Cohen D.B."/>
            <person name="Kent A.D."/>
        </authorList>
    </citation>
    <scope>NUCLEOTIDE SEQUENCE</scope>
</reference>
<evidence type="ECO:0000256" key="10">
    <source>
        <dbReference type="ARBA" id="ARBA00022964"/>
    </source>
</evidence>
<dbReference type="GO" id="GO:0005737">
    <property type="term" value="C:cytoplasm"/>
    <property type="evidence" value="ECO:0007669"/>
    <property type="project" value="UniProtKB-SubCell"/>
</dbReference>
<feature type="domain" description="PLAT" evidence="19">
    <location>
        <begin position="1236"/>
        <end position="1376"/>
    </location>
</feature>
<dbReference type="Gene3D" id="4.10.375.10">
    <property type="entry name" value="Lipoxygenase-1, Domain 2"/>
    <property type="match status" value="2"/>
</dbReference>
<feature type="region of interest" description="Disordered" evidence="18">
    <location>
        <begin position="757"/>
        <end position="783"/>
    </location>
</feature>
<proteinExistence type="inferred from homology"/>
<comment type="pathway">
    <text evidence="17">Lipid metabolism; oxylipin biosynthesis.</text>
</comment>
<evidence type="ECO:0000256" key="2">
    <source>
        <dbReference type="ARBA" id="ARBA00004496"/>
    </source>
</evidence>
<dbReference type="PROSITE" id="PS00711">
    <property type="entry name" value="LIPOXYGENASE_1"/>
    <property type="match status" value="1"/>
</dbReference>
<evidence type="ECO:0000256" key="5">
    <source>
        <dbReference type="ARBA" id="ARBA00022490"/>
    </source>
</evidence>
<dbReference type="SUPFAM" id="SSF48484">
    <property type="entry name" value="Lipoxigenase"/>
    <property type="match status" value="2"/>
</dbReference>
<dbReference type="FunFam" id="1.20.245.10:FF:000002">
    <property type="entry name" value="Lipoxygenase"/>
    <property type="match status" value="1"/>
</dbReference>
<dbReference type="InterPro" id="IPR036226">
    <property type="entry name" value="LipOase_C_sf"/>
</dbReference>
<dbReference type="FunFam" id="4.10.372.10:FF:000001">
    <property type="entry name" value="Lipoxygenase"/>
    <property type="match status" value="1"/>
</dbReference>
<keyword evidence="5" id="KW-0963">Cytoplasm</keyword>
<evidence type="ECO:0000256" key="13">
    <source>
        <dbReference type="ARBA" id="ARBA00023098"/>
    </source>
</evidence>
<sequence>MEDSQSDSNMFSIRIVSIDYYMATPISGLDVCYRSFQGQQPNFCEAYEVKLAHSDSFIVWETASFVHPTTARHRLVVTSPSQVHTGPWICMPNTIDSAAFMGHCEIYNVKESGFGVTAIGIERFQQIGYVGSSCLQTGMVECGVFGANWFPIVYNLYGMGHMHLSKMKFRNPIPDTFSPRKSDRIGMQNQNMDKLTCMPTDFQADPNFDASLSSPIWISLTIPTDWIWQFPSEFEASSHQDVCCVKHQSVCELEGDASIHDIHNQQFKYYSSLSQTHSEMKRAADKEALGLLRWLAMSQAAEYINSDDELVRETVLSPFGRGAKRSQQTNFHEAYEVKAAHSDSSMYGKLPLLYSSDSSSQASRAKDGKFGSHGKVGDEARIGAITKNVDFQSIWSFSNAYICKPKTIDSAASMGHCEIEMRNEFEGSSKCQSLQGCWCKAHHSESVVVNNQAKYRELIGMTFCKKPLIADWTDRASFTLTTSNPKEDNFDGSSGALVGNNVPLVDSSPLKGLASSLIVTQSSLRDDCDKAQSFLPDDCEKDLPESGSTFYVKPILDHLYQETPESSMQKGVHLVMGGDAYTQAESFALEIALKVCLFETAKGLQGKIGRPSYLENWITTITPLIAGESAFKVTFDWENEIGVPGAFLIRNNHHSEFYLKTLTLEDVPGQGRVHFVCNSWVYPANKYEKDRVFFSNKTYLPSETPGPLQKYREAELLYLRGVGTGTGMLQEWDRVYDYAYYNDLGDPDKDAKYARPVLGGSSEYPYPRRGKTGRPPTKTDPKSESRLKLLMILNIYVPRDERFGHVKMSDFLAFALKSIGQFLKPELESVFDRTPNEFDSFQDVLKLYEGGIKLPEAVLEYIRDNIHAELLKEVFPTDGEGLLKYPMPQVIEEDRSAWRTDEEFAREMLAGVNPVSIRRLEAIKKHRLFILDHHDAFMPYLNRINSTSTKTYASRTLLFLKNDGALKPLAIELSLPHPEEEQLGAISKIVYNLYGMGHMHLSKMKFRNPILDTFSPRKSDRIGLQNQNMDKLTCMPTDFQVDLNCDASLSSPVWISLTIPADWICQFPSEFEASSHQDVCCVKRQSVFELEGDASIDDILNQQFKNYSSLSQTHSEVKMVQSLLPIWEEEYERTGSMTMRDVAMPSDLSTLSLSLEFENKLIELCGETENTLALNPFEKNIISLVQQPNEEFQFAKETNQPCPTTQRGVPVCKGAKSSHKIMEVFNDENESKKRKIKGTVVLMKKNVLDFNDFHASFLDRVHELLGQGVSLQLISAVNVDPENQLQGKVGEPAYLEDWITTITSLTAGESAFKVTFDWDNEIGVPGAILIKNKHHSEFYLKSITLEDVPGQGQIHFVCNSWVYPADKYKKDRIFFSNKTYLPSETPTPLRKYREEELVNLRGDGKGELQEWDRVYDYAYYNDLGSPKHVHPILGGSSEYPYPRRGRTGRPPTETEDKSAWRTDEEFAREMLAGVNPVIIRCLQEFPPSSKLDSKVYGDQTSTITEEHIGKYLNGLSIDEAIKSNKLFILDHHDALMPYLKRINETSTKIYTSRTLLFLKEDGTLKPLAIELSLPHPDGNQFGAISKVYTPAEEGVQSCIWQLAKAYVAVIDSGYHQLISHWLHTHAAIEPFVIATNRQLSVLHPIYKLLHPHFRDTMNVNALARQVLINAGGALESTVFPRKYSMEWSSVLYKNWVFPEQALPADLIKRGMAVEDVNSPHGLRLLIEDYPYAVDGLEIWSAIKTWVEDYCSSYYKTDDMVQNDSELQSWWKELQEEGHGDKKDEPWWPKMQTREELIETCTITIWIASALHAAINFGQYPYGGYPPNRPAMSRQFMPEEGSTDYKELKTHPDKAFLKTFTSQLESVLGISLVEILSRHSSDEIYLGQRDSLDWTSDKTPLAAFERFGKKLEEIEDRITKRNKDEKLKNRVGPIKMPYTLLYPTSEEGLTAKGIPNSVSI</sequence>
<keyword evidence="13" id="KW-0443">Lipid metabolism</keyword>
<evidence type="ECO:0000256" key="11">
    <source>
        <dbReference type="ARBA" id="ARBA00023002"/>
    </source>
</evidence>
<dbReference type="GO" id="GO:0005506">
    <property type="term" value="F:iron ion binding"/>
    <property type="evidence" value="ECO:0007669"/>
    <property type="project" value="UniProtKB-ARBA"/>
</dbReference>
<keyword evidence="11 16" id="KW-0560">Oxidoreductase</keyword>
<evidence type="ECO:0000256" key="18">
    <source>
        <dbReference type="SAM" id="MobiDB-lite"/>
    </source>
</evidence>
<dbReference type="PROSITE" id="PS00081">
    <property type="entry name" value="LIPOXYGENASE_2"/>
    <property type="match status" value="1"/>
</dbReference>
<dbReference type="Pfam" id="PF01477">
    <property type="entry name" value="PLAT"/>
    <property type="match status" value="2"/>
</dbReference>
<comment type="caution">
    <text evidence="15">Lacks conserved residue(s) required for the propagation of feature annotation.</text>
</comment>
<protein>
    <recommendedName>
        <fullName evidence="17">Lipoxygenase</fullName>
        <ecNumber evidence="17">1.13.11.-</ecNumber>
    </recommendedName>
</protein>
<dbReference type="FunFam" id="2.60.60.20:FF:000015">
    <property type="entry name" value="Lipoxygenase"/>
    <property type="match status" value="1"/>
</dbReference>
<comment type="subcellular location">
    <subcellularLocation>
        <location evidence="2">Cytoplasm</location>
    </subcellularLocation>
</comment>
<dbReference type="Gene3D" id="2.60.60.20">
    <property type="entry name" value="PLAT/LH2 domain"/>
    <property type="match status" value="2"/>
</dbReference>
<dbReference type="InterPro" id="IPR036392">
    <property type="entry name" value="PLAT/LH2_dom_sf"/>
</dbReference>
<dbReference type="Pfam" id="PF00305">
    <property type="entry name" value="Lipoxygenase"/>
    <property type="match status" value="2"/>
</dbReference>
<dbReference type="EC" id="1.13.11.-" evidence="17"/>
<keyword evidence="7 16" id="KW-0479">Metal-binding</keyword>
<feature type="region of interest" description="Disordered" evidence="18">
    <location>
        <begin position="1434"/>
        <end position="1459"/>
    </location>
</feature>
<evidence type="ECO:0000256" key="17">
    <source>
        <dbReference type="RuleBase" id="RU003975"/>
    </source>
</evidence>
<dbReference type="FunFam" id="4.10.375.10:FF:000001">
    <property type="entry name" value="Lipoxygenase"/>
    <property type="match status" value="1"/>
</dbReference>
<evidence type="ECO:0000256" key="14">
    <source>
        <dbReference type="ARBA" id="ARBA00023160"/>
    </source>
</evidence>
<dbReference type="InterPro" id="IPR001024">
    <property type="entry name" value="PLAT/LH2_dom"/>
</dbReference>
<dbReference type="EMBL" id="OIVN01002688">
    <property type="protein sequence ID" value="SPD05668.1"/>
    <property type="molecule type" value="Genomic_DNA"/>
</dbReference>
<evidence type="ECO:0000256" key="15">
    <source>
        <dbReference type="PROSITE-ProRule" id="PRU00152"/>
    </source>
</evidence>
<accession>A0A2N9H1I3</accession>
<keyword evidence="14 17" id="KW-0275">Fatty acid biosynthesis</keyword>
<evidence type="ECO:0000259" key="19">
    <source>
        <dbReference type="PROSITE" id="PS50095"/>
    </source>
</evidence>
<name>A0A2N9H1I3_FAGSY</name>
<evidence type="ECO:0000259" key="20">
    <source>
        <dbReference type="PROSITE" id="PS51393"/>
    </source>
</evidence>
<dbReference type="InterPro" id="IPR020834">
    <property type="entry name" value="LipOase_CS"/>
</dbReference>
<dbReference type="InterPro" id="IPR013819">
    <property type="entry name" value="LipOase_C"/>
</dbReference>
<dbReference type="InterPro" id="IPR020833">
    <property type="entry name" value="LipOase_Fe_BS"/>
</dbReference>
<organism evidence="21">
    <name type="scientific">Fagus sylvatica</name>
    <name type="common">Beechnut</name>
    <dbReference type="NCBI Taxonomy" id="28930"/>
    <lineage>
        <taxon>Eukaryota</taxon>
        <taxon>Viridiplantae</taxon>
        <taxon>Streptophyta</taxon>
        <taxon>Embryophyta</taxon>
        <taxon>Tracheophyta</taxon>
        <taxon>Spermatophyta</taxon>
        <taxon>Magnoliopsida</taxon>
        <taxon>eudicotyledons</taxon>
        <taxon>Gunneridae</taxon>
        <taxon>Pentapetalae</taxon>
        <taxon>rosids</taxon>
        <taxon>fabids</taxon>
        <taxon>Fagales</taxon>
        <taxon>Fagaceae</taxon>
        <taxon>Fagus</taxon>
    </lineage>
</organism>
<dbReference type="FunFam" id="3.10.450.60:FF:000002">
    <property type="entry name" value="Lipoxygenase"/>
    <property type="match status" value="1"/>
</dbReference>
<keyword evidence="8 17" id="KW-0925">Oxylipin biosynthesis</keyword>
<evidence type="ECO:0000256" key="3">
    <source>
        <dbReference type="ARBA" id="ARBA00009419"/>
    </source>
</evidence>
<dbReference type="Gene3D" id="3.10.450.60">
    <property type="match status" value="3"/>
</dbReference>
<dbReference type="GO" id="GO:0016702">
    <property type="term" value="F:oxidoreductase activity, acting on single donors with incorporation of molecular oxygen, incorporation of two atoms of oxygen"/>
    <property type="evidence" value="ECO:0007669"/>
    <property type="project" value="InterPro"/>
</dbReference>
<evidence type="ECO:0000313" key="21">
    <source>
        <dbReference type="EMBL" id="SPD05668.1"/>
    </source>
</evidence>
<comment type="similarity">
    <text evidence="3 16">Belongs to the lipoxygenase family.</text>
</comment>
<evidence type="ECO:0000256" key="7">
    <source>
        <dbReference type="ARBA" id="ARBA00022723"/>
    </source>
</evidence>
<dbReference type="UniPathway" id="UPA00382"/>
<dbReference type="InterPro" id="IPR042057">
    <property type="entry name" value="Lipoxy_PLAT/LH2"/>
</dbReference>
<evidence type="ECO:0000256" key="12">
    <source>
        <dbReference type="ARBA" id="ARBA00023004"/>
    </source>
</evidence>
<evidence type="ECO:0000256" key="16">
    <source>
        <dbReference type="RuleBase" id="RU003974"/>
    </source>
</evidence>
<feature type="domain" description="PLAT" evidence="19">
    <location>
        <begin position="568"/>
        <end position="695"/>
    </location>
</feature>
<feature type="domain" description="Lipoxygenase" evidence="20">
    <location>
        <begin position="698"/>
        <end position="1959"/>
    </location>
</feature>
<comment type="subunit">
    <text evidence="4">Monomer.</text>
</comment>
<keyword evidence="6 17" id="KW-0444">Lipid biosynthesis</keyword>
<dbReference type="GO" id="GO:0034440">
    <property type="term" value="P:lipid oxidation"/>
    <property type="evidence" value="ECO:0007669"/>
    <property type="project" value="InterPro"/>
</dbReference>
<keyword evidence="10 16" id="KW-0223">Dioxygenase</keyword>
<dbReference type="PROSITE" id="PS51393">
    <property type="entry name" value="LIPOXYGENASE_3"/>
    <property type="match status" value="1"/>
</dbReference>
<dbReference type="InterPro" id="IPR001246">
    <property type="entry name" value="LipOase_plant"/>
</dbReference>
<dbReference type="SMART" id="SM00308">
    <property type="entry name" value="LH2"/>
    <property type="match status" value="2"/>
</dbReference>
<dbReference type="CDD" id="cd01751">
    <property type="entry name" value="PLAT_LH2"/>
    <property type="match status" value="1"/>
</dbReference>
<dbReference type="InterPro" id="IPR000907">
    <property type="entry name" value="LipOase"/>
</dbReference>